<evidence type="ECO:0000256" key="2">
    <source>
        <dbReference type="ARBA" id="ARBA00023315"/>
    </source>
</evidence>
<dbReference type="NCBIfam" id="TIGR01575">
    <property type="entry name" value="rimI"/>
    <property type="match status" value="1"/>
</dbReference>
<keyword evidence="1 4" id="KW-0808">Transferase</keyword>
<accession>A0A0U5BLE9</accession>
<evidence type="ECO:0000256" key="1">
    <source>
        <dbReference type="ARBA" id="ARBA00022679"/>
    </source>
</evidence>
<sequence>MTGAPSIRLRDAEVSDLDAIMALETATFPGDAWSRDAMLAELASPHTLYLVVHSDDELVGYAGLSAPSGADQADIQTIAVDGTHRRLGIGTLLVEQLLTAARGRGAREVFLEVRADNPGARALYERHGFVEIGVRPRYYQPDDVDAVVMRANIAPVEGVA</sequence>
<evidence type="ECO:0000313" key="4">
    <source>
        <dbReference type="EMBL" id="BAU31404.1"/>
    </source>
</evidence>
<dbReference type="InterPro" id="IPR016181">
    <property type="entry name" value="Acyl_CoA_acyltransferase"/>
</dbReference>
<feature type="domain" description="N-acetyltransferase" evidence="3">
    <location>
        <begin position="7"/>
        <end position="154"/>
    </location>
</feature>
<dbReference type="SUPFAM" id="SSF55729">
    <property type="entry name" value="Acyl-CoA N-acyltransferases (Nat)"/>
    <property type="match status" value="1"/>
</dbReference>
<dbReference type="Proteomes" id="UP000218965">
    <property type="component" value="Chromosome"/>
</dbReference>
<dbReference type="EMBL" id="AP017315">
    <property type="protein sequence ID" value="BAU31404.1"/>
    <property type="molecule type" value="Genomic_DNA"/>
</dbReference>
<reference evidence="5" key="1">
    <citation type="submission" date="2015-12" db="EMBL/GenBank/DDBJ databases">
        <authorList>
            <person name="Shamseldin A."/>
            <person name="Moawad H."/>
            <person name="Abd El-Rahim W.M."/>
            <person name="Sadowsky M.J."/>
        </authorList>
    </citation>
    <scope>NUCLEOTIDE SEQUENCE [LARGE SCALE GENOMIC DNA]</scope>
    <source>
        <strain evidence="5">JAM AC0309</strain>
    </source>
</reference>
<dbReference type="AlphaFoldDB" id="A0A0U5BLE9"/>
<protein>
    <submittedName>
        <fullName evidence="4">Acetyltransferase</fullName>
    </submittedName>
</protein>
<dbReference type="InterPro" id="IPR006464">
    <property type="entry name" value="AcTrfase_RimI/Ard1"/>
</dbReference>
<dbReference type="KEGG" id="malk:MalAC0309_0532"/>
<evidence type="ECO:0000259" key="3">
    <source>
        <dbReference type="PROSITE" id="PS51186"/>
    </source>
</evidence>
<dbReference type="InterPro" id="IPR000182">
    <property type="entry name" value="GNAT_dom"/>
</dbReference>
<name>A0A0U5BLE9_9MICO</name>
<proteinExistence type="predicted"/>
<dbReference type="InterPro" id="IPR050832">
    <property type="entry name" value="Bact_Acetyltransf"/>
</dbReference>
<gene>
    <name evidence="4" type="ORF">MalAC0309_0532</name>
</gene>
<dbReference type="Gene3D" id="3.40.630.30">
    <property type="match status" value="1"/>
</dbReference>
<dbReference type="Pfam" id="PF00583">
    <property type="entry name" value="Acetyltransf_1"/>
    <property type="match status" value="1"/>
</dbReference>
<evidence type="ECO:0000313" key="5">
    <source>
        <dbReference type="Proteomes" id="UP000218965"/>
    </source>
</evidence>
<reference evidence="4 5" key="2">
    <citation type="submission" date="2016-01" db="EMBL/GenBank/DDBJ databases">
        <title>Microcella alkaliphila JAM AC0309 whole genome shotgun sequence.</title>
        <authorList>
            <person name="Kurata A."/>
            <person name="Hirose Y."/>
            <person name="Kishimoto N."/>
            <person name="Kobayashi T."/>
        </authorList>
    </citation>
    <scope>NUCLEOTIDE SEQUENCE [LARGE SCALE GENOMIC DNA]</scope>
    <source>
        <strain evidence="4 5">JAM AC0309</strain>
    </source>
</reference>
<dbReference type="RefSeq" id="WP_231924013.1">
    <property type="nucleotide sequence ID" value="NZ_AP017315.1"/>
</dbReference>
<dbReference type="PROSITE" id="PS51186">
    <property type="entry name" value="GNAT"/>
    <property type="match status" value="1"/>
</dbReference>
<keyword evidence="2" id="KW-0012">Acyltransferase</keyword>
<dbReference type="CDD" id="cd04301">
    <property type="entry name" value="NAT_SF"/>
    <property type="match status" value="1"/>
</dbReference>
<dbReference type="PANTHER" id="PTHR43877">
    <property type="entry name" value="AMINOALKYLPHOSPHONATE N-ACETYLTRANSFERASE-RELATED-RELATED"/>
    <property type="match status" value="1"/>
</dbReference>
<organism evidence="4 5">
    <name type="scientific">Microcella alkaliphila</name>
    <dbReference type="NCBI Taxonomy" id="279828"/>
    <lineage>
        <taxon>Bacteria</taxon>
        <taxon>Bacillati</taxon>
        <taxon>Actinomycetota</taxon>
        <taxon>Actinomycetes</taxon>
        <taxon>Micrococcales</taxon>
        <taxon>Microbacteriaceae</taxon>
        <taxon>Microcella</taxon>
    </lineage>
</organism>
<dbReference type="GO" id="GO:0008080">
    <property type="term" value="F:N-acetyltransferase activity"/>
    <property type="evidence" value="ECO:0007669"/>
    <property type="project" value="InterPro"/>
</dbReference>